<dbReference type="Proteomes" id="UP001055879">
    <property type="component" value="Linkage Group LG11"/>
</dbReference>
<reference evidence="2" key="1">
    <citation type="journal article" date="2022" name="Mol. Ecol. Resour.">
        <title>The genomes of chicory, endive, great burdock and yacon provide insights into Asteraceae palaeo-polyploidization history and plant inulin production.</title>
        <authorList>
            <person name="Fan W."/>
            <person name="Wang S."/>
            <person name="Wang H."/>
            <person name="Wang A."/>
            <person name="Jiang F."/>
            <person name="Liu H."/>
            <person name="Zhao H."/>
            <person name="Xu D."/>
            <person name="Zhang Y."/>
        </authorList>
    </citation>
    <scope>NUCLEOTIDE SEQUENCE [LARGE SCALE GENOMIC DNA]</scope>
    <source>
        <strain evidence="2">cv. Niubang</strain>
    </source>
</reference>
<evidence type="ECO:0000313" key="1">
    <source>
        <dbReference type="EMBL" id="KAI3693217.1"/>
    </source>
</evidence>
<gene>
    <name evidence="1" type="ORF">L6452_33048</name>
</gene>
<organism evidence="1 2">
    <name type="scientific">Arctium lappa</name>
    <name type="common">Greater burdock</name>
    <name type="synonym">Lappa major</name>
    <dbReference type="NCBI Taxonomy" id="4217"/>
    <lineage>
        <taxon>Eukaryota</taxon>
        <taxon>Viridiplantae</taxon>
        <taxon>Streptophyta</taxon>
        <taxon>Embryophyta</taxon>
        <taxon>Tracheophyta</taxon>
        <taxon>Spermatophyta</taxon>
        <taxon>Magnoliopsida</taxon>
        <taxon>eudicotyledons</taxon>
        <taxon>Gunneridae</taxon>
        <taxon>Pentapetalae</taxon>
        <taxon>asterids</taxon>
        <taxon>campanulids</taxon>
        <taxon>Asterales</taxon>
        <taxon>Asteraceae</taxon>
        <taxon>Carduoideae</taxon>
        <taxon>Cardueae</taxon>
        <taxon>Arctiinae</taxon>
        <taxon>Arctium</taxon>
    </lineage>
</organism>
<evidence type="ECO:0000313" key="2">
    <source>
        <dbReference type="Proteomes" id="UP001055879"/>
    </source>
</evidence>
<proteinExistence type="predicted"/>
<sequence>MQRDTISKHISLESSLVQLYRSILHASITRFQTLTLPLSPCSRSVLLSVSRTETKKRSSKETSTTGYRIFDFRTIFIHRFKITISILTKRGVLFQLQGRKHLFKSTVKKKRRRKRGPK</sequence>
<protein>
    <submittedName>
        <fullName evidence="1">Uncharacterized protein</fullName>
    </submittedName>
</protein>
<name>A0ACB8Z5E0_ARCLA</name>
<accession>A0ACB8Z5E0</accession>
<comment type="caution">
    <text evidence="1">The sequence shown here is derived from an EMBL/GenBank/DDBJ whole genome shotgun (WGS) entry which is preliminary data.</text>
</comment>
<reference evidence="1 2" key="2">
    <citation type="journal article" date="2022" name="Mol. Ecol. Resour.">
        <title>The genomes of chicory, endive, great burdock and yacon provide insights into Asteraceae paleo-polyploidization history and plant inulin production.</title>
        <authorList>
            <person name="Fan W."/>
            <person name="Wang S."/>
            <person name="Wang H."/>
            <person name="Wang A."/>
            <person name="Jiang F."/>
            <person name="Liu H."/>
            <person name="Zhao H."/>
            <person name="Xu D."/>
            <person name="Zhang Y."/>
        </authorList>
    </citation>
    <scope>NUCLEOTIDE SEQUENCE [LARGE SCALE GENOMIC DNA]</scope>
    <source>
        <strain evidence="2">cv. Niubang</strain>
    </source>
</reference>
<dbReference type="EMBL" id="CM042057">
    <property type="protein sequence ID" value="KAI3693217.1"/>
    <property type="molecule type" value="Genomic_DNA"/>
</dbReference>
<keyword evidence="2" id="KW-1185">Reference proteome</keyword>